<evidence type="ECO:0000259" key="12">
    <source>
        <dbReference type="PROSITE" id="PS50835"/>
    </source>
</evidence>
<dbReference type="SMART" id="SM00408">
    <property type="entry name" value="IGc2"/>
    <property type="match status" value="2"/>
</dbReference>
<dbReference type="GO" id="GO:0007166">
    <property type="term" value="P:cell surface receptor signaling pathway"/>
    <property type="evidence" value="ECO:0007669"/>
    <property type="project" value="TreeGrafter"/>
</dbReference>
<keyword evidence="4 11" id="KW-0732">Signal</keyword>
<proteinExistence type="predicted"/>
<dbReference type="SMART" id="SM00406">
    <property type="entry name" value="IGv"/>
    <property type="match status" value="2"/>
</dbReference>
<reference evidence="13" key="1">
    <citation type="submission" date="2019-06" db="EMBL/GenBank/DDBJ databases">
        <authorList>
            <consortium name="Wellcome Sanger Institute Data Sharing"/>
        </authorList>
    </citation>
    <scope>NUCLEOTIDE SEQUENCE [LARGE SCALE GENOMIC DNA]</scope>
</reference>
<dbReference type="InterPro" id="IPR003598">
    <property type="entry name" value="Ig_sub2"/>
</dbReference>
<dbReference type="Gene3D" id="2.60.40.10">
    <property type="entry name" value="Immunoglobulins"/>
    <property type="match status" value="3"/>
</dbReference>
<dbReference type="FunFam" id="2.60.40.10:FF:000142">
    <property type="entry name" value="V-set domain-containing T-cell activation inhibitor 1"/>
    <property type="match status" value="1"/>
</dbReference>
<protein>
    <recommendedName>
        <fullName evidence="12">Ig-like domain-containing protein</fullName>
    </recommendedName>
</protein>
<dbReference type="GO" id="GO:0042102">
    <property type="term" value="P:positive regulation of T cell proliferation"/>
    <property type="evidence" value="ECO:0007669"/>
    <property type="project" value="TreeGrafter"/>
</dbReference>
<keyword evidence="5" id="KW-1133">Transmembrane helix</keyword>
<keyword evidence="7" id="KW-1015">Disulfide bond</keyword>
<evidence type="ECO:0000256" key="2">
    <source>
        <dbReference type="ARBA" id="ARBA00022475"/>
    </source>
</evidence>
<evidence type="ECO:0000256" key="4">
    <source>
        <dbReference type="ARBA" id="ARBA00022729"/>
    </source>
</evidence>
<evidence type="ECO:0000256" key="7">
    <source>
        <dbReference type="ARBA" id="ARBA00023157"/>
    </source>
</evidence>
<dbReference type="GO" id="GO:0009897">
    <property type="term" value="C:external side of plasma membrane"/>
    <property type="evidence" value="ECO:0007669"/>
    <property type="project" value="TreeGrafter"/>
</dbReference>
<comment type="subcellular location">
    <subcellularLocation>
        <location evidence="1">Cell membrane</location>
        <topology evidence="1">Single-pass type I membrane protein</topology>
    </subcellularLocation>
</comment>
<feature type="domain" description="Ig-like" evidence="12">
    <location>
        <begin position="139"/>
        <end position="220"/>
    </location>
</feature>
<evidence type="ECO:0000256" key="8">
    <source>
        <dbReference type="ARBA" id="ARBA00023170"/>
    </source>
</evidence>
<dbReference type="GO" id="GO:0071222">
    <property type="term" value="P:cellular response to lipopolysaccharide"/>
    <property type="evidence" value="ECO:0007669"/>
    <property type="project" value="TreeGrafter"/>
</dbReference>
<dbReference type="SUPFAM" id="SSF48726">
    <property type="entry name" value="Immunoglobulin"/>
    <property type="match status" value="3"/>
</dbReference>
<dbReference type="SMART" id="SM00409">
    <property type="entry name" value="IG"/>
    <property type="match status" value="2"/>
</dbReference>
<dbReference type="Pfam" id="PF07686">
    <property type="entry name" value="V-set"/>
    <property type="match status" value="1"/>
</dbReference>
<feature type="chain" id="PRO_5025624839" description="Ig-like domain-containing protein" evidence="11">
    <location>
        <begin position="27"/>
        <end position="325"/>
    </location>
</feature>
<dbReference type="InterPro" id="IPR051713">
    <property type="entry name" value="T-cell_Activation_Regulation"/>
</dbReference>
<evidence type="ECO:0000256" key="11">
    <source>
        <dbReference type="SAM" id="SignalP"/>
    </source>
</evidence>
<dbReference type="InterPro" id="IPR007110">
    <property type="entry name" value="Ig-like_dom"/>
</dbReference>
<dbReference type="InterPro" id="IPR053896">
    <property type="entry name" value="BTN3A2-like_Ig-C"/>
</dbReference>
<name>A0A673CLQ6_9TELE</name>
<dbReference type="InterPro" id="IPR013106">
    <property type="entry name" value="Ig_V-set"/>
</dbReference>
<evidence type="ECO:0000313" key="13">
    <source>
        <dbReference type="Ensembl" id="ENSSORP00005052958.1"/>
    </source>
</evidence>
<dbReference type="GO" id="GO:0006955">
    <property type="term" value="P:immune response"/>
    <property type="evidence" value="ECO:0007669"/>
    <property type="project" value="TreeGrafter"/>
</dbReference>
<dbReference type="CDD" id="cd00096">
    <property type="entry name" value="Ig"/>
    <property type="match status" value="1"/>
</dbReference>
<dbReference type="InterPro" id="IPR036179">
    <property type="entry name" value="Ig-like_dom_sf"/>
</dbReference>
<reference evidence="13" key="3">
    <citation type="submission" date="2025-09" db="UniProtKB">
        <authorList>
            <consortium name="Ensembl"/>
        </authorList>
    </citation>
    <scope>IDENTIFICATION</scope>
</reference>
<sequence>MHCGACVLFLLFWIFQNISIPARGDAEVSCVFMKSCILPCTFKGGASAVIHWLQLAAKDTPVHSYYHNQDQLAHQRPHFKGRTSLFNDQVSRGNASLQLRKVEVQDEGRYQCFTSTSSGNKESVINLKVDAPVDEIDIEQVENRVFCSSEGIYPEPKLSWSISPLSTVTEQNKPTILQNEQQLYNISSSLTFTDNATDVNFSCNISTCTNWRTATLKQLSFLGGSSSETTIPCTSSNTSMKDFSLVWRFNYSQIILNQTRANHNYTTSQNWKQKVKEVSASGSLTLKDLSPDQEGIYTCELSNNKETYKTNTHLMIMEGKRNMTA</sequence>
<accession>A0A673CLQ6</accession>
<dbReference type="InterPro" id="IPR013151">
    <property type="entry name" value="Immunoglobulin_dom"/>
</dbReference>
<dbReference type="Pfam" id="PF22705">
    <property type="entry name" value="C2-set_3"/>
    <property type="match status" value="1"/>
</dbReference>
<keyword evidence="2" id="KW-1003">Cell membrane</keyword>
<feature type="domain" description="Ig-like" evidence="12">
    <location>
        <begin position="224"/>
        <end position="315"/>
    </location>
</feature>
<keyword evidence="9" id="KW-0325">Glycoprotein</keyword>
<evidence type="ECO:0000256" key="5">
    <source>
        <dbReference type="ARBA" id="ARBA00022989"/>
    </source>
</evidence>
<dbReference type="AlphaFoldDB" id="A0A673CLQ6"/>
<keyword evidence="3" id="KW-0812">Transmembrane</keyword>
<dbReference type="PANTHER" id="PTHR25466">
    <property type="entry name" value="T-LYMPHOCYTE ACTIVATION ANTIGEN"/>
    <property type="match status" value="1"/>
</dbReference>
<feature type="domain" description="Ig-like" evidence="12">
    <location>
        <begin position="38"/>
        <end position="126"/>
    </location>
</feature>
<evidence type="ECO:0000256" key="6">
    <source>
        <dbReference type="ARBA" id="ARBA00023136"/>
    </source>
</evidence>
<dbReference type="GO" id="GO:0031295">
    <property type="term" value="P:T cell costimulation"/>
    <property type="evidence" value="ECO:0007669"/>
    <property type="project" value="TreeGrafter"/>
</dbReference>
<feature type="signal peptide" evidence="11">
    <location>
        <begin position="1"/>
        <end position="26"/>
    </location>
</feature>
<dbReference type="InterPro" id="IPR003599">
    <property type="entry name" value="Ig_sub"/>
</dbReference>
<reference evidence="13" key="2">
    <citation type="submission" date="2025-08" db="UniProtKB">
        <authorList>
            <consortium name="Ensembl"/>
        </authorList>
    </citation>
    <scope>IDENTIFICATION</scope>
</reference>
<evidence type="ECO:0000313" key="14">
    <source>
        <dbReference type="Proteomes" id="UP000472271"/>
    </source>
</evidence>
<dbReference type="InterPro" id="IPR013783">
    <property type="entry name" value="Ig-like_fold"/>
</dbReference>
<evidence type="ECO:0000256" key="1">
    <source>
        <dbReference type="ARBA" id="ARBA00004251"/>
    </source>
</evidence>
<dbReference type="GO" id="GO:0042130">
    <property type="term" value="P:negative regulation of T cell proliferation"/>
    <property type="evidence" value="ECO:0007669"/>
    <property type="project" value="TreeGrafter"/>
</dbReference>
<keyword evidence="14" id="KW-1185">Reference proteome</keyword>
<evidence type="ECO:0000256" key="9">
    <source>
        <dbReference type="ARBA" id="ARBA00023180"/>
    </source>
</evidence>
<keyword evidence="10" id="KW-0393">Immunoglobulin domain</keyword>
<keyword evidence="8" id="KW-0675">Receptor</keyword>
<keyword evidence="6" id="KW-0472">Membrane</keyword>
<dbReference type="PANTHER" id="PTHR25466:SF14">
    <property type="entry name" value="BUTYROPHILIN SUBFAMILY 2 MEMBER A2-LIKE-RELATED"/>
    <property type="match status" value="1"/>
</dbReference>
<dbReference type="Pfam" id="PF00047">
    <property type="entry name" value="ig"/>
    <property type="match status" value="1"/>
</dbReference>
<evidence type="ECO:0000256" key="3">
    <source>
        <dbReference type="ARBA" id="ARBA00022692"/>
    </source>
</evidence>
<evidence type="ECO:0000256" key="10">
    <source>
        <dbReference type="ARBA" id="ARBA00023319"/>
    </source>
</evidence>
<dbReference type="PROSITE" id="PS50835">
    <property type="entry name" value="IG_LIKE"/>
    <property type="match status" value="3"/>
</dbReference>
<dbReference type="Ensembl" id="ENSSORT00005054212.1">
    <property type="protein sequence ID" value="ENSSORP00005052958.1"/>
    <property type="gene ID" value="ENSSORG00005023858.1"/>
</dbReference>
<dbReference type="Proteomes" id="UP000472271">
    <property type="component" value="Chromosome 20"/>
</dbReference>
<dbReference type="InParanoid" id="A0A673CLQ6"/>
<organism evidence="13 14">
    <name type="scientific">Sphaeramia orbicularis</name>
    <name type="common">orbiculate cardinalfish</name>
    <dbReference type="NCBI Taxonomy" id="375764"/>
    <lineage>
        <taxon>Eukaryota</taxon>
        <taxon>Metazoa</taxon>
        <taxon>Chordata</taxon>
        <taxon>Craniata</taxon>
        <taxon>Vertebrata</taxon>
        <taxon>Euteleostomi</taxon>
        <taxon>Actinopterygii</taxon>
        <taxon>Neopterygii</taxon>
        <taxon>Teleostei</taxon>
        <taxon>Neoteleostei</taxon>
        <taxon>Acanthomorphata</taxon>
        <taxon>Gobiaria</taxon>
        <taxon>Kurtiformes</taxon>
        <taxon>Apogonoidei</taxon>
        <taxon>Apogonidae</taxon>
        <taxon>Apogoninae</taxon>
        <taxon>Sphaeramia</taxon>
    </lineage>
</organism>